<gene>
    <name evidence="2" type="ORF">CFBP7129_28860</name>
</gene>
<dbReference type="PANTHER" id="PTHR32063:SF0">
    <property type="entry name" value="SWARMING MOTILITY PROTEIN SWRC"/>
    <property type="match status" value="1"/>
</dbReference>
<feature type="transmembrane region" description="Helical" evidence="1">
    <location>
        <begin position="431"/>
        <end position="453"/>
    </location>
</feature>
<dbReference type="Gene3D" id="3.30.70.1440">
    <property type="entry name" value="Multidrug efflux transporter AcrB pore domain"/>
    <property type="match status" value="1"/>
</dbReference>
<dbReference type="Gene3D" id="3.30.70.1430">
    <property type="entry name" value="Multidrug efflux transporter AcrB pore domain"/>
    <property type="match status" value="2"/>
</dbReference>
<geneLocation type="plasmid" evidence="3">
    <name>patcfbp7129b</name>
</geneLocation>
<feature type="transmembrane region" description="Helical" evidence="1">
    <location>
        <begin position="360"/>
        <end position="381"/>
    </location>
</feature>
<feature type="transmembrane region" description="Helical" evidence="1">
    <location>
        <begin position="890"/>
        <end position="909"/>
    </location>
</feature>
<evidence type="ECO:0000256" key="1">
    <source>
        <dbReference type="SAM" id="Phobius"/>
    </source>
</evidence>
<organism evidence="2 3">
    <name type="scientific">Agrobacterium tumefaciens</name>
    <dbReference type="NCBI Taxonomy" id="358"/>
    <lineage>
        <taxon>Bacteria</taxon>
        <taxon>Pseudomonadati</taxon>
        <taxon>Pseudomonadota</taxon>
        <taxon>Alphaproteobacteria</taxon>
        <taxon>Hyphomicrobiales</taxon>
        <taxon>Rhizobiaceae</taxon>
        <taxon>Rhizobium/Agrobacterium group</taxon>
        <taxon>Agrobacterium</taxon>
        <taxon>Agrobacterium tumefaciens complex</taxon>
    </lineage>
</organism>
<keyword evidence="1" id="KW-1133">Transmembrane helix</keyword>
<reference evidence="2 3" key="1">
    <citation type="submission" date="2019-04" db="EMBL/GenBank/DDBJ databases">
        <title>Complete genome sequence of Agrobacterium tumefaciens CFBP7129.</title>
        <authorList>
            <person name="Haryono M."/>
            <person name="Lin Y.-C."/>
            <person name="Lai E.-M."/>
            <person name="Kuo C.-H."/>
        </authorList>
    </citation>
    <scope>NUCLEOTIDE SEQUENCE [LARGE SCALE GENOMIC DNA]</scope>
    <source>
        <strain evidence="2 3">CFBP7129</strain>
        <plasmid evidence="3">patcfbp7129b</plasmid>
    </source>
</reference>
<dbReference type="GO" id="GO:0042910">
    <property type="term" value="F:xenobiotic transmembrane transporter activity"/>
    <property type="evidence" value="ECO:0007669"/>
    <property type="project" value="TreeGrafter"/>
</dbReference>
<accession>A0A4D7Z5W8</accession>
<dbReference type="PRINTS" id="PR00702">
    <property type="entry name" value="ACRIFLAVINRP"/>
</dbReference>
<dbReference type="SUPFAM" id="SSF82866">
    <property type="entry name" value="Multidrug efflux transporter AcrB transmembrane domain"/>
    <property type="match status" value="2"/>
</dbReference>
<dbReference type="Gene3D" id="3.30.2090.10">
    <property type="entry name" value="Multidrug efflux transporter AcrB TolC docking domain, DN and DC subdomains"/>
    <property type="match status" value="2"/>
</dbReference>
<dbReference type="Gene3D" id="3.30.70.1320">
    <property type="entry name" value="Multidrug efflux transporter AcrB pore domain like"/>
    <property type="match status" value="1"/>
</dbReference>
<dbReference type="Gene3D" id="1.20.1640.10">
    <property type="entry name" value="Multidrug efflux transporter AcrB transmembrane domain"/>
    <property type="match status" value="2"/>
</dbReference>
<feature type="transmembrane region" description="Helical" evidence="1">
    <location>
        <begin position="535"/>
        <end position="554"/>
    </location>
</feature>
<dbReference type="Proteomes" id="UP000298649">
    <property type="component" value="Plasmid pAtCFBP7129b"/>
</dbReference>
<dbReference type="Pfam" id="PF00873">
    <property type="entry name" value="ACR_tran"/>
    <property type="match status" value="1"/>
</dbReference>
<feature type="transmembrane region" description="Helical" evidence="1">
    <location>
        <begin position="959"/>
        <end position="980"/>
    </location>
</feature>
<keyword evidence="1" id="KW-0472">Membrane</keyword>
<protein>
    <submittedName>
        <fullName evidence="2">Efflux RND transporter permease subunit</fullName>
    </submittedName>
</protein>
<feature type="transmembrane region" description="Helical" evidence="1">
    <location>
        <begin position="992"/>
        <end position="1018"/>
    </location>
</feature>
<feature type="transmembrane region" description="Helical" evidence="1">
    <location>
        <begin position="915"/>
        <end position="938"/>
    </location>
</feature>
<keyword evidence="2" id="KW-0614">Plasmid</keyword>
<dbReference type="AlphaFoldDB" id="A0A4D7Z5W8"/>
<dbReference type="InterPro" id="IPR027463">
    <property type="entry name" value="AcrB_DN_DC_subdom"/>
</dbReference>
<keyword evidence="1" id="KW-0812">Transmembrane</keyword>
<evidence type="ECO:0000313" key="3">
    <source>
        <dbReference type="Proteomes" id="UP000298649"/>
    </source>
</evidence>
<name>A0A4D7Z5W8_AGRTU</name>
<feature type="transmembrane region" description="Helical" evidence="1">
    <location>
        <begin position="459"/>
        <end position="481"/>
    </location>
</feature>
<feature type="transmembrane region" description="Helical" evidence="1">
    <location>
        <begin position="860"/>
        <end position="878"/>
    </location>
</feature>
<proteinExistence type="predicted"/>
<evidence type="ECO:0000313" key="2">
    <source>
        <dbReference type="EMBL" id="QCL98189.1"/>
    </source>
</evidence>
<feature type="transmembrane region" description="Helical" evidence="1">
    <location>
        <begin position="12"/>
        <end position="30"/>
    </location>
</feature>
<dbReference type="SUPFAM" id="SSF82714">
    <property type="entry name" value="Multidrug efflux transporter AcrB TolC docking domain, DN and DC subdomains"/>
    <property type="match status" value="2"/>
</dbReference>
<dbReference type="SUPFAM" id="SSF82693">
    <property type="entry name" value="Multidrug efflux transporter AcrB pore domain, PN1, PN2, PC1 and PC2 subdomains"/>
    <property type="match status" value="3"/>
</dbReference>
<dbReference type="EMBL" id="CP039925">
    <property type="protein sequence ID" value="QCL98189.1"/>
    <property type="molecule type" value="Genomic_DNA"/>
</dbReference>
<dbReference type="RefSeq" id="WP_137006467.1">
    <property type="nucleotide sequence ID" value="NZ_CP039925.1"/>
</dbReference>
<dbReference type="PANTHER" id="PTHR32063">
    <property type="match status" value="1"/>
</dbReference>
<dbReference type="InterPro" id="IPR001036">
    <property type="entry name" value="Acrflvin-R"/>
</dbReference>
<dbReference type="GO" id="GO:0005886">
    <property type="term" value="C:plasma membrane"/>
    <property type="evidence" value="ECO:0007669"/>
    <property type="project" value="TreeGrafter"/>
</dbReference>
<sequence length="1043" mass="112113">MFLTRISVGYPVFATMMMVTVLVIGLFSYSRLGVDQFPETNLPIVVVTASYTGASPETVASEVSRPIESALNTIAGINNITSESYEGRSVVVVQFELDIDSQIAAQEVRDRVARLEASFPDEVDTPQITRFNPDDQPILSVAASSSTRSLSDITTLADRVIKNRLNVLSGVGQITLVGGSERQMLVVVDPDRLEAYGVGVTAVINAIRRENQDRAAGTLISGINQRIVTVEGRIDDVASFNSIIVAQSGGYPVYLSDVATVLDTGAEVTSRATFQGISSLGLDVVKVQGANTVSVATDLRKEITALNEELKWEGVELEVTRDNSRPIAAQVAEVQRTLIEGGVLTVAIVFLFLNSWRSTVITGLTLPISVVGTFAVIYFLGFTLNTMTLMALSLSIGILIDDAIVVRENITRHLHMGKSHVRAALDGTNEIGLAVLATTLCIVAVFLPVAFMGGLIGRFFLQFGVTVAVAVLISLFVSFTLDPMLSSVWYDPQSENDAKRGLVGRAIARFDRWFERLADRYRSLIHWTFDHRKTTIGIVVAMFVASLMLVPRIGAEFLPPADQGEVSVSLEANQGASLEYMAAKVSQVEKALHEFGYVGSIYSTINASGARGFNEANVAVQLVPSVERDVTTAESIEPFRQRLSAIAGLKVSIGQSTSMGSASKPLQLSILGDGEDQLRQISEQITTALAAISGVTEIESSIENTRPTLAVKIRREAASDLDVSIASIGDTLRPLVAGDAVSIWNAPDGESYDVMVRLPATGRRDAVQLRNLTIATNRTDDDGKPITVLLDQVANIVESTAPDAITRKDLSREIRVSSNIEGRTLGDVRTDLDAAIAQMRIPAGYRISFGGDAQNLDESMGYALQALALAVIFIYIILASQFGSFIQPIAIMMTLPLSLIGVLVGLWITGSTLNMFSMIGFIMLMGLVTKNAILLVDYSNQRRREGRSLPESLADAGAVRLRPIVMTTLAMIFGMLPMALGLGEGGEQRAPMAHAVIGGLISSTLLTLVFVPVVLTYLDAMGSRIARLFPKGPADEPSQASTN</sequence>